<evidence type="ECO:0000256" key="1">
    <source>
        <dbReference type="ARBA" id="ARBA00010090"/>
    </source>
</evidence>
<dbReference type="GO" id="GO:0008289">
    <property type="term" value="F:lipid binding"/>
    <property type="evidence" value="ECO:0007669"/>
    <property type="project" value="InterPro"/>
</dbReference>
<dbReference type="eggNOG" id="ENOG502RZGU">
    <property type="taxonomic scope" value="Eukaryota"/>
</dbReference>
<dbReference type="Ensembl" id="ENSLACT00000006851.1">
    <property type="protein sequence ID" value="ENSLACP00000006794.1"/>
    <property type="gene ID" value="ENSLACG00000006028.1"/>
</dbReference>
<organism evidence="2 3">
    <name type="scientific">Latimeria chalumnae</name>
    <name type="common">Coelacanth</name>
    <dbReference type="NCBI Taxonomy" id="7897"/>
    <lineage>
        <taxon>Eukaryota</taxon>
        <taxon>Metazoa</taxon>
        <taxon>Chordata</taxon>
        <taxon>Craniata</taxon>
        <taxon>Vertebrata</taxon>
        <taxon>Euteleostomi</taxon>
        <taxon>Coelacanthiformes</taxon>
        <taxon>Coelacanthidae</taxon>
        <taxon>Latimeria</taxon>
    </lineage>
</organism>
<dbReference type="Pfam" id="PF05461">
    <property type="entry name" value="ApoL"/>
    <property type="match status" value="1"/>
</dbReference>
<dbReference type="GO" id="GO:0006869">
    <property type="term" value="P:lipid transport"/>
    <property type="evidence" value="ECO:0007669"/>
    <property type="project" value="InterPro"/>
</dbReference>
<dbReference type="PANTHER" id="PTHR14096">
    <property type="entry name" value="APOLIPOPROTEIN L"/>
    <property type="match status" value="1"/>
</dbReference>
<dbReference type="InterPro" id="IPR008405">
    <property type="entry name" value="ApoL"/>
</dbReference>
<comment type="similarity">
    <text evidence="1">Belongs to the apolipoprotein L family.</text>
</comment>
<dbReference type="GO" id="GO:0005576">
    <property type="term" value="C:extracellular region"/>
    <property type="evidence" value="ECO:0007669"/>
    <property type="project" value="InterPro"/>
</dbReference>
<reference evidence="2" key="3">
    <citation type="submission" date="2025-09" db="UniProtKB">
        <authorList>
            <consortium name="Ensembl"/>
        </authorList>
    </citation>
    <scope>IDENTIFICATION</scope>
</reference>
<dbReference type="AlphaFoldDB" id="H3AAX3"/>
<accession>H3AAX3</accession>
<reference evidence="2" key="2">
    <citation type="submission" date="2025-08" db="UniProtKB">
        <authorList>
            <consortium name="Ensembl"/>
        </authorList>
    </citation>
    <scope>IDENTIFICATION</scope>
</reference>
<dbReference type="STRING" id="7897.ENSLACP00000006794"/>
<dbReference type="Proteomes" id="UP000008672">
    <property type="component" value="Unassembled WGS sequence"/>
</dbReference>
<proteinExistence type="inferred from homology"/>
<keyword evidence="3" id="KW-1185">Reference proteome</keyword>
<evidence type="ECO:0000313" key="2">
    <source>
        <dbReference type="Ensembl" id="ENSLACP00000006794.1"/>
    </source>
</evidence>
<protein>
    <submittedName>
        <fullName evidence="2">Uncharacterized protein</fullName>
    </submittedName>
</protein>
<dbReference type="GO" id="GO:0042157">
    <property type="term" value="P:lipoprotein metabolic process"/>
    <property type="evidence" value="ECO:0007669"/>
    <property type="project" value="InterPro"/>
</dbReference>
<dbReference type="GeneTree" id="ENSGT01030000234599"/>
<reference evidence="3" key="1">
    <citation type="submission" date="2011-08" db="EMBL/GenBank/DDBJ databases">
        <title>The draft genome of Latimeria chalumnae.</title>
        <authorList>
            <person name="Di Palma F."/>
            <person name="Alfoldi J."/>
            <person name="Johnson J."/>
            <person name="Berlin A."/>
            <person name="Gnerre S."/>
            <person name="Jaffe D."/>
            <person name="MacCallum I."/>
            <person name="Young S."/>
            <person name="Walker B.J."/>
            <person name="Lander E."/>
            <person name="Lindblad-Toh K."/>
        </authorList>
    </citation>
    <scope>NUCLEOTIDE SEQUENCE [LARGE SCALE GENOMIC DNA]</scope>
    <source>
        <strain evidence="3">Wild caught</strain>
    </source>
</reference>
<name>H3AAX3_LATCH</name>
<evidence type="ECO:0000313" key="3">
    <source>
        <dbReference type="Proteomes" id="UP000008672"/>
    </source>
</evidence>
<dbReference type="FunCoup" id="H3AAX3">
    <property type="interactions" value="304"/>
</dbReference>
<dbReference type="InParanoid" id="H3AAX3"/>
<dbReference type="PANTHER" id="PTHR14096:SF27">
    <property type="entry name" value="APOLIPOPROTEIN L2"/>
    <property type="match status" value="1"/>
</dbReference>
<dbReference type="GO" id="GO:0016020">
    <property type="term" value="C:membrane"/>
    <property type="evidence" value="ECO:0007669"/>
    <property type="project" value="TreeGrafter"/>
</dbReference>
<sequence length="242" mass="25746">IEKHIRELYEIADKIDGVHKCSTIANVKASVGGVSSGTLSIIGLALAPVTAGLSTVFTAVGLGVGVASAVTSTSADITDFAVRKTNETRFKEIMKLVSEVFTEVDVLQVGSAVSQTGSSGRNIVKMVQNAKAVSKMKVNPALANLAEELTALSRTIRKTKRMADVKVVKKALPGASVTASKTAWRLNTVVSALFIAVDVGFIIYNSRHLHKGAKTEKAKDIRKAAKKLEKRLGEIKTICEKL</sequence>
<dbReference type="EMBL" id="AFYH01169636">
    <property type="status" value="NOT_ANNOTATED_CDS"/>
    <property type="molecule type" value="Genomic_DNA"/>
</dbReference>